<comment type="caution">
    <text evidence="2">The sequence shown here is derived from an EMBL/GenBank/DDBJ whole genome shotgun (WGS) entry which is preliminary data.</text>
</comment>
<keyword evidence="3" id="KW-1185">Reference proteome</keyword>
<evidence type="ECO:0000256" key="1">
    <source>
        <dbReference type="SAM" id="Phobius"/>
    </source>
</evidence>
<protein>
    <submittedName>
        <fullName evidence="2">Uncharacterized protein</fullName>
    </submittedName>
</protein>
<dbReference type="AlphaFoldDB" id="A0ABD5QAX1"/>
<sequence length="46" mass="4926">MGSRLDQAKFVRTVVVTVGLGIPCTGLVLWPGDRSRFLQGALLIAL</sequence>
<keyword evidence="1" id="KW-0472">Membrane</keyword>
<gene>
    <name evidence="2" type="ORF">ACFPFO_03695</name>
</gene>
<dbReference type="Proteomes" id="UP001595925">
    <property type="component" value="Unassembled WGS sequence"/>
</dbReference>
<organism evidence="2 3">
    <name type="scientific">Saliphagus infecundisoli</name>
    <dbReference type="NCBI Taxonomy" id="1849069"/>
    <lineage>
        <taxon>Archaea</taxon>
        <taxon>Methanobacteriati</taxon>
        <taxon>Methanobacteriota</taxon>
        <taxon>Stenosarchaea group</taxon>
        <taxon>Halobacteria</taxon>
        <taxon>Halobacteriales</taxon>
        <taxon>Natrialbaceae</taxon>
        <taxon>Saliphagus</taxon>
    </lineage>
</organism>
<reference evidence="2 3" key="1">
    <citation type="journal article" date="2019" name="Int. J. Syst. Evol. Microbiol.">
        <title>The Global Catalogue of Microorganisms (GCM) 10K type strain sequencing project: providing services to taxonomists for standard genome sequencing and annotation.</title>
        <authorList>
            <consortium name="The Broad Institute Genomics Platform"/>
            <consortium name="The Broad Institute Genome Sequencing Center for Infectious Disease"/>
            <person name="Wu L."/>
            <person name="Ma J."/>
        </authorList>
    </citation>
    <scope>NUCLEOTIDE SEQUENCE [LARGE SCALE GENOMIC DNA]</scope>
    <source>
        <strain evidence="2 3">CGMCC 1.15824</strain>
    </source>
</reference>
<evidence type="ECO:0000313" key="2">
    <source>
        <dbReference type="EMBL" id="MFC4986888.1"/>
    </source>
</evidence>
<keyword evidence="1" id="KW-1133">Transmembrane helix</keyword>
<dbReference type="RefSeq" id="WP_224829137.1">
    <property type="nucleotide sequence ID" value="NZ_JAIVEF010000015.1"/>
</dbReference>
<name>A0ABD5QAX1_9EURY</name>
<keyword evidence="1" id="KW-0812">Transmembrane</keyword>
<proteinExistence type="predicted"/>
<feature type="transmembrane region" description="Helical" evidence="1">
    <location>
        <begin position="12"/>
        <end position="30"/>
    </location>
</feature>
<dbReference type="EMBL" id="JBHSJG010000012">
    <property type="protein sequence ID" value="MFC4986888.1"/>
    <property type="molecule type" value="Genomic_DNA"/>
</dbReference>
<accession>A0ABD5QAX1</accession>
<evidence type="ECO:0000313" key="3">
    <source>
        <dbReference type="Proteomes" id="UP001595925"/>
    </source>
</evidence>